<dbReference type="GO" id="GO:0005886">
    <property type="term" value="C:plasma membrane"/>
    <property type="evidence" value="ECO:0007669"/>
    <property type="project" value="UniProtKB-SubCell"/>
</dbReference>
<feature type="transmembrane region" description="Helical" evidence="6">
    <location>
        <begin position="246"/>
        <end position="268"/>
    </location>
</feature>
<evidence type="ECO:0000256" key="1">
    <source>
        <dbReference type="ARBA" id="ARBA00004651"/>
    </source>
</evidence>
<sequence length="415" mass="41811">MEKPVTARGGRDASVLAAGSLGGGVLAYVFFAMVTRALGADDAAPVAVLWAWWSFAGAALTFPIQHWIARQSALDHGEGGIRHGLPRVAAAVAAVSLAAGGLAWLARDRLFGLDGASFPLLVVAVGVGSALIGLVRGTLSARRRFSAVGTGLAVENALRCAAAAVLMAGGVEDPVAYGLALVAGYAAVLIWPAALVPRRGNAGAAGPSLAFVSAASAGQLLAQVTLTGGPVLLAAVGGAPAEVTALFAGLALFRAPYTLGLGLVSALTGRLTRLVVARRRATLRRVRHGVVAATVVLGLLGGLGAAWLGPDLMELVFGEGVRLEPGATAVIAVGSVFALANLVWTIGTLARGRPVAAAWVWLVAAPAGPAAFLLRGGSALDDTAATFLAVEATAWVAFVVLDVRSDRLLGGQEDR</sequence>
<dbReference type="OrthoDB" id="3786405at2"/>
<dbReference type="Proteomes" id="UP000294894">
    <property type="component" value="Chromosome"/>
</dbReference>
<evidence type="ECO:0000313" key="7">
    <source>
        <dbReference type="EMBL" id="QBR93654.1"/>
    </source>
</evidence>
<feature type="transmembrane region" description="Helical" evidence="6">
    <location>
        <begin position="85"/>
        <end position="106"/>
    </location>
</feature>
<feature type="transmembrane region" description="Helical" evidence="6">
    <location>
        <begin position="43"/>
        <end position="64"/>
    </location>
</feature>
<evidence type="ECO:0000256" key="5">
    <source>
        <dbReference type="ARBA" id="ARBA00023136"/>
    </source>
</evidence>
<organism evidence="7 8">
    <name type="scientific">Nocardioides euryhalodurans</name>
    <dbReference type="NCBI Taxonomy" id="2518370"/>
    <lineage>
        <taxon>Bacteria</taxon>
        <taxon>Bacillati</taxon>
        <taxon>Actinomycetota</taxon>
        <taxon>Actinomycetes</taxon>
        <taxon>Propionibacteriales</taxon>
        <taxon>Nocardioidaceae</taxon>
        <taxon>Nocardioides</taxon>
    </lineage>
</organism>
<feature type="transmembrane region" description="Helical" evidence="6">
    <location>
        <begin position="208"/>
        <end position="226"/>
    </location>
</feature>
<comment type="subcellular location">
    <subcellularLocation>
        <location evidence="1">Cell membrane</location>
        <topology evidence="1">Multi-pass membrane protein</topology>
    </subcellularLocation>
</comment>
<evidence type="ECO:0000313" key="8">
    <source>
        <dbReference type="Proteomes" id="UP000294894"/>
    </source>
</evidence>
<feature type="transmembrane region" description="Helical" evidence="6">
    <location>
        <begin position="175"/>
        <end position="196"/>
    </location>
</feature>
<dbReference type="AlphaFoldDB" id="A0A4P7GNY7"/>
<evidence type="ECO:0000256" key="4">
    <source>
        <dbReference type="ARBA" id="ARBA00022989"/>
    </source>
</evidence>
<gene>
    <name evidence="7" type="ORF">EXE57_16265</name>
</gene>
<keyword evidence="3 6" id="KW-0812">Transmembrane</keyword>
<feature type="transmembrane region" description="Helical" evidence="6">
    <location>
        <begin position="383"/>
        <end position="401"/>
    </location>
</feature>
<evidence type="ECO:0000256" key="2">
    <source>
        <dbReference type="ARBA" id="ARBA00022475"/>
    </source>
</evidence>
<evidence type="ECO:0008006" key="9">
    <source>
        <dbReference type="Google" id="ProtNLM"/>
    </source>
</evidence>
<feature type="transmembrane region" description="Helical" evidence="6">
    <location>
        <begin position="289"/>
        <end position="309"/>
    </location>
</feature>
<feature type="transmembrane region" description="Helical" evidence="6">
    <location>
        <begin position="118"/>
        <end position="135"/>
    </location>
</feature>
<evidence type="ECO:0000256" key="3">
    <source>
        <dbReference type="ARBA" id="ARBA00022692"/>
    </source>
</evidence>
<feature type="transmembrane region" description="Helical" evidence="6">
    <location>
        <begin position="356"/>
        <end position="377"/>
    </location>
</feature>
<dbReference type="KEGG" id="noy:EXE57_16265"/>
<proteinExistence type="predicted"/>
<evidence type="ECO:0000256" key="6">
    <source>
        <dbReference type="SAM" id="Phobius"/>
    </source>
</evidence>
<keyword evidence="2" id="KW-1003">Cell membrane</keyword>
<accession>A0A4P7GNY7</accession>
<feature type="transmembrane region" description="Helical" evidence="6">
    <location>
        <begin position="12"/>
        <end position="31"/>
    </location>
</feature>
<feature type="transmembrane region" description="Helical" evidence="6">
    <location>
        <begin position="329"/>
        <end position="349"/>
    </location>
</feature>
<dbReference type="InterPro" id="IPR050833">
    <property type="entry name" value="Poly_Biosynth_Transport"/>
</dbReference>
<keyword evidence="5 6" id="KW-0472">Membrane</keyword>
<dbReference type="PANTHER" id="PTHR30250:SF11">
    <property type="entry name" value="O-ANTIGEN TRANSPORTER-RELATED"/>
    <property type="match status" value="1"/>
</dbReference>
<dbReference type="RefSeq" id="WP_135079289.1">
    <property type="nucleotide sequence ID" value="NZ_CP038267.1"/>
</dbReference>
<feature type="transmembrane region" description="Helical" evidence="6">
    <location>
        <begin position="147"/>
        <end position="169"/>
    </location>
</feature>
<dbReference type="EMBL" id="CP038267">
    <property type="protein sequence ID" value="QBR93654.1"/>
    <property type="molecule type" value="Genomic_DNA"/>
</dbReference>
<keyword evidence="4 6" id="KW-1133">Transmembrane helix</keyword>
<keyword evidence="8" id="KW-1185">Reference proteome</keyword>
<name>A0A4P7GNY7_9ACTN</name>
<reference evidence="7 8" key="1">
    <citation type="submission" date="2019-03" db="EMBL/GenBank/DDBJ databases">
        <title>Three New Species of Nocardioides, Nocardioides euryhalodurans sp. nov., Nocardioides seonyuensis sp. nov. and Nocardioides eburneoflavus sp. nov., Iolated from Soil.</title>
        <authorList>
            <person name="Roh S.G."/>
            <person name="Lee C."/>
            <person name="Kim M.-K."/>
            <person name="Kim S.B."/>
        </authorList>
    </citation>
    <scope>NUCLEOTIDE SEQUENCE [LARGE SCALE GENOMIC DNA]</scope>
    <source>
        <strain evidence="7 8">MMS17-SY117</strain>
    </source>
</reference>
<protein>
    <recommendedName>
        <fullName evidence="9">Polysaccharide biosynthesis protein</fullName>
    </recommendedName>
</protein>
<dbReference type="PANTHER" id="PTHR30250">
    <property type="entry name" value="PST FAMILY PREDICTED COLANIC ACID TRANSPORTER"/>
    <property type="match status" value="1"/>
</dbReference>